<evidence type="ECO:0000313" key="6">
    <source>
        <dbReference type="Proteomes" id="UP000265411"/>
    </source>
</evidence>
<dbReference type="RefSeq" id="WP_118129758.1">
    <property type="nucleotide sequence ID" value="NZ_LMAZ01000001.1"/>
</dbReference>
<keyword evidence="2" id="KW-0807">Transducer</keyword>
<proteinExistence type="predicted"/>
<comment type="caution">
    <text evidence="5">The sequence shown here is derived from an EMBL/GenBank/DDBJ whole genome shotgun (WGS) entry which is preliminary data.</text>
</comment>
<dbReference type="InterPro" id="IPR050903">
    <property type="entry name" value="Bact_Chemotaxis_MeTrfase"/>
</dbReference>
<dbReference type="InterPro" id="IPR013656">
    <property type="entry name" value="PAS_4"/>
</dbReference>
<feature type="domain" description="PAC" evidence="4">
    <location>
        <begin position="210"/>
        <end position="262"/>
    </location>
</feature>
<dbReference type="CDD" id="cd00130">
    <property type="entry name" value="PAS"/>
    <property type="match status" value="2"/>
</dbReference>
<dbReference type="InterPro" id="IPR000014">
    <property type="entry name" value="PAS"/>
</dbReference>
<dbReference type="AlphaFoldDB" id="A0A395RA83"/>
<dbReference type="PANTHER" id="PTHR24422">
    <property type="entry name" value="CHEMOTAXIS PROTEIN METHYLTRANSFERASE"/>
    <property type="match status" value="1"/>
</dbReference>
<dbReference type="Pfam" id="PF00015">
    <property type="entry name" value="MCPsignal"/>
    <property type="match status" value="1"/>
</dbReference>
<gene>
    <name evidence="5" type="ORF">ASB58_06710</name>
</gene>
<dbReference type="PROSITE" id="PS50113">
    <property type="entry name" value="PAC"/>
    <property type="match status" value="2"/>
</dbReference>
<dbReference type="SMART" id="SM00091">
    <property type="entry name" value="PAS"/>
    <property type="match status" value="2"/>
</dbReference>
<evidence type="ECO:0000259" key="3">
    <source>
        <dbReference type="PROSITE" id="PS50111"/>
    </source>
</evidence>
<keyword evidence="1" id="KW-0808">Transferase</keyword>
<dbReference type="InterPro" id="IPR001610">
    <property type="entry name" value="PAC"/>
</dbReference>
<dbReference type="Pfam" id="PF08448">
    <property type="entry name" value="PAS_4"/>
    <property type="match status" value="1"/>
</dbReference>
<feature type="domain" description="PAC" evidence="4">
    <location>
        <begin position="90"/>
        <end position="142"/>
    </location>
</feature>
<dbReference type="Pfam" id="PF08447">
    <property type="entry name" value="PAS_3"/>
    <property type="match status" value="1"/>
</dbReference>
<dbReference type="EMBL" id="LMAZ01000001">
    <property type="protein sequence ID" value="RGP57020.1"/>
    <property type="molecule type" value="Genomic_DNA"/>
</dbReference>
<reference evidence="5 6" key="1">
    <citation type="journal article" date="2018" name="Syst. Appl. Microbiol.">
        <title>Pseudomonas gallaeciensis sp. nov., isolated from crude-oil-contaminated intertidal sand samples after the Prestige oil spill.</title>
        <authorList>
            <person name="Mulet M."/>
            <person name="Sanchez D."/>
            <person name="Rodriguez A.C."/>
            <person name="Nogales B."/>
            <person name="Bosch R."/>
            <person name="Busquets A."/>
            <person name="Gomila M."/>
            <person name="Lalucat J."/>
            <person name="Garcia-Valdes E."/>
        </authorList>
    </citation>
    <scope>NUCLEOTIDE SEQUENCE [LARGE SCALE GENOMIC DNA]</scope>
    <source>
        <strain evidence="5 6">V113</strain>
    </source>
</reference>
<dbReference type="Proteomes" id="UP000265411">
    <property type="component" value="Unassembled WGS sequence"/>
</dbReference>
<accession>A0A395RA83</accession>
<dbReference type="PANTHER" id="PTHR24422:SF10">
    <property type="entry name" value="CHEMOTAXIS PROTEIN METHYLTRANSFERASE 2"/>
    <property type="match status" value="1"/>
</dbReference>
<dbReference type="InterPro" id="IPR004089">
    <property type="entry name" value="MCPsignal_dom"/>
</dbReference>
<dbReference type="OrthoDB" id="9765776at2"/>
<keyword evidence="1" id="KW-0418">Kinase</keyword>
<evidence type="ECO:0000256" key="2">
    <source>
        <dbReference type="PROSITE-ProRule" id="PRU00284"/>
    </source>
</evidence>
<organism evidence="5 6">
    <name type="scientific">Pseudomonas abyssi</name>
    <dbReference type="NCBI Taxonomy" id="170540"/>
    <lineage>
        <taxon>Bacteria</taxon>
        <taxon>Pseudomonadati</taxon>
        <taxon>Pseudomonadota</taxon>
        <taxon>Gammaproteobacteria</taxon>
        <taxon>Pseudomonadales</taxon>
        <taxon>Pseudomonadaceae</taxon>
        <taxon>Pseudomonas</taxon>
    </lineage>
</organism>
<dbReference type="Gene3D" id="1.10.287.950">
    <property type="entry name" value="Methyl-accepting chemotaxis protein"/>
    <property type="match status" value="1"/>
</dbReference>
<evidence type="ECO:0000259" key="4">
    <source>
        <dbReference type="PROSITE" id="PS50113"/>
    </source>
</evidence>
<dbReference type="GO" id="GO:0016301">
    <property type="term" value="F:kinase activity"/>
    <property type="evidence" value="ECO:0007669"/>
    <property type="project" value="UniProtKB-KW"/>
</dbReference>
<dbReference type="PROSITE" id="PS50111">
    <property type="entry name" value="CHEMOTAXIS_TRANSDUC_2"/>
    <property type="match status" value="1"/>
</dbReference>
<dbReference type="GO" id="GO:0007165">
    <property type="term" value="P:signal transduction"/>
    <property type="evidence" value="ECO:0007669"/>
    <property type="project" value="UniProtKB-KW"/>
</dbReference>
<evidence type="ECO:0000256" key="1">
    <source>
        <dbReference type="ARBA" id="ARBA00022777"/>
    </source>
</evidence>
<protein>
    <submittedName>
        <fullName evidence="5">Chemotaxis protein</fullName>
    </submittedName>
</protein>
<dbReference type="GO" id="GO:0016020">
    <property type="term" value="C:membrane"/>
    <property type="evidence" value="ECO:0007669"/>
    <property type="project" value="InterPro"/>
</dbReference>
<dbReference type="GO" id="GO:0006935">
    <property type="term" value="P:chemotaxis"/>
    <property type="evidence" value="ECO:0007669"/>
    <property type="project" value="UniProtKB-ARBA"/>
</dbReference>
<name>A0A395RA83_9PSED</name>
<dbReference type="Gene3D" id="3.30.450.20">
    <property type="entry name" value="PAS domain"/>
    <property type="match status" value="2"/>
</dbReference>
<dbReference type="InterPro" id="IPR013655">
    <property type="entry name" value="PAS_fold_3"/>
</dbReference>
<dbReference type="InterPro" id="IPR000700">
    <property type="entry name" value="PAS-assoc_C"/>
</dbReference>
<evidence type="ECO:0000313" key="5">
    <source>
        <dbReference type="EMBL" id="RGP57020.1"/>
    </source>
</evidence>
<dbReference type="SMART" id="SM00283">
    <property type="entry name" value="MA"/>
    <property type="match status" value="1"/>
</dbReference>
<feature type="domain" description="Methyl-accepting transducer" evidence="3">
    <location>
        <begin position="239"/>
        <end position="432"/>
    </location>
</feature>
<sequence length="432" mass="47061">MFNNKLKDMYKSQGRDLAEQKAQITALKTHMACLECTPDGHITDANGPMLALLGYPRERLVGQLHSQLCDQDDGVTQRQFWGALAQGQACAGTYRRLRADGRGLWLEATYVPVPDADGRVSKVVMLASDVSAERRAGLDQQAQMTALNKSLAVIEFTPQGEIITANSNFLAAVGYSLPQIKGKHHRIFCTDTFYQQNPNFWLELGRGEFKGGQFDRLDSQGRIIWLEATYNPIFDEQGKVTKVVKFASDITERVEQNQAVRQAAEVASSTSEETAAIAEQGMSSLQTAVDTSVQIAAQVADATALIAQLNAQSKNIEEIVATISAIADQTNLLALNAAIEAARAGDQGRGFAVVADEVRQLAARTSKSTSQIAEVVQRNRELTRKVTETIDSVSVTAEEGSERTRQVSSIMQEIHQGAENVCRTTAGLLNAR</sequence>
<dbReference type="SUPFAM" id="SSF55785">
    <property type="entry name" value="PYP-like sensor domain (PAS domain)"/>
    <property type="match status" value="2"/>
</dbReference>
<dbReference type="InterPro" id="IPR035965">
    <property type="entry name" value="PAS-like_dom_sf"/>
</dbReference>
<keyword evidence="6" id="KW-1185">Reference proteome</keyword>
<dbReference type="SMART" id="SM00086">
    <property type="entry name" value="PAC"/>
    <property type="match status" value="2"/>
</dbReference>
<dbReference type="SUPFAM" id="SSF58104">
    <property type="entry name" value="Methyl-accepting chemotaxis protein (MCP) signaling domain"/>
    <property type="match status" value="1"/>
</dbReference>
<dbReference type="NCBIfam" id="TIGR00229">
    <property type="entry name" value="sensory_box"/>
    <property type="match status" value="2"/>
</dbReference>